<feature type="domain" description="DUF4274" evidence="4">
    <location>
        <begin position="153"/>
        <end position="208"/>
    </location>
</feature>
<dbReference type="PROSITE" id="PS50088">
    <property type="entry name" value="ANK_REPEAT"/>
    <property type="match status" value="1"/>
</dbReference>
<dbReference type="PANTHER" id="PTHR24123">
    <property type="entry name" value="ANKYRIN REPEAT-CONTAINING"/>
    <property type="match status" value="1"/>
</dbReference>
<evidence type="ECO:0000256" key="1">
    <source>
        <dbReference type="ARBA" id="ARBA00022737"/>
    </source>
</evidence>
<dbReference type="InterPro" id="IPR025369">
    <property type="entry name" value="DUF4274"/>
</dbReference>
<dbReference type="InterPro" id="IPR051165">
    <property type="entry name" value="Multifunctional_ANK_Repeat"/>
</dbReference>
<organism evidence="5 6">
    <name type="scientific">Paenibacillus tianmuensis</name>
    <dbReference type="NCBI Taxonomy" id="624147"/>
    <lineage>
        <taxon>Bacteria</taxon>
        <taxon>Bacillati</taxon>
        <taxon>Bacillota</taxon>
        <taxon>Bacilli</taxon>
        <taxon>Bacillales</taxon>
        <taxon>Paenibacillaceae</taxon>
        <taxon>Paenibacillus</taxon>
    </lineage>
</organism>
<dbReference type="RefSeq" id="WP_090668191.1">
    <property type="nucleotide sequence ID" value="NZ_FMTT01000006.1"/>
</dbReference>
<protein>
    <submittedName>
        <fullName evidence="5">Ankyrin repeat-containing protein</fullName>
    </submittedName>
</protein>
<evidence type="ECO:0000256" key="3">
    <source>
        <dbReference type="PROSITE-ProRule" id="PRU00023"/>
    </source>
</evidence>
<keyword evidence="6" id="KW-1185">Reference proteome</keyword>
<proteinExistence type="predicted"/>
<sequence length="237" mass="27258">MLLFEAIKNRSMEALEAAALADDVNGQDKSGRTPLHYIITQKAPMEMFAFLLTKGADPQLEDKLGLTVLEKAIKFGNKQAVELLIAHSIELDHPKGIAHTPWFKARNQPEIADLLLGTKGAIRLTLTEAEREIVDTLLYTETEERMARLHLLNTPELLHAYVLEFNWDDDLEPIEAILRHPECREATAYEIYDLADGDDWLEHEGEDDDERQYIALIRYMLKRFPQIENYLEEKAEE</sequence>
<dbReference type="SMART" id="SM00248">
    <property type="entry name" value="ANK"/>
    <property type="match status" value="2"/>
</dbReference>
<dbReference type="SUPFAM" id="SSF48403">
    <property type="entry name" value="Ankyrin repeat"/>
    <property type="match status" value="1"/>
</dbReference>
<dbReference type="Pfam" id="PF12796">
    <property type="entry name" value="Ank_2"/>
    <property type="match status" value="1"/>
</dbReference>
<dbReference type="AlphaFoldDB" id="A0A1G4Q978"/>
<dbReference type="InterPro" id="IPR036770">
    <property type="entry name" value="Ankyrin_rpt-contain_sf"/>
</dbReference>
<dbReference type="Pfam" id="PF14096">
    <property type="entry name" value="DUF4274"/>
    <property type="match status" value="1"/>
</dbReference>
<keyword evidence="2 3" id="KW-0040">ANK repeat</keyword>
<evidence type="ECO:0000259" key="4">
    <source>
        <dbReference type="Pfam" id="PF14096"/>
    </source>
</evidence>
<dbReference type="Gene3D" id="1.25.40.20">
    <property type="entry name" value="Ankyrin repeat-containing domain"/>
    <property type="match status" value="1"/>
</dbReference>
<evidence type="ECO:0000313" key="5">
    <source>
        <dbReference type="EMBL" id="SCW41163.1"/>
    </source>
</evidence>
<gene>
    <name evidence="5" type="ORF">SAMN04487970_100617</name>
</gene>
<accession>A0A1G4Q978</accession>
<dbReference type="EMBL" id="FMTT01000006">
    <property type="protein sequence ID" value="SCW41163.1"/>
    <property type="molecule type" value="Genomic_DNA"/>
</dbReference>
<dbReference type="OrthoDB" id="2645024at2"/>
<dbReference type="PANTHER" id="PTHR24123:SF33">
    <property type="entry name" value="PROTEIN HOS4"/>
    <property type="match status" value="1"/>
</dbReference>
<dbReference type="InterPro" id="IPR002110">
    <property type="entry name" value="Ankyrin_rpt"/>
</dbReference>
<name>A0A1G4Q978_9BACL</name>
<feature type="repeat" description="ANK" evidence="3">
    <location>
        <begin position="30"/>
        <end position="63"/>
    </location>
</feature>
<reference evidence="6" key="1">
    <citation type="submission" date="2016-10" db="EMBL/GenBank/DDBJ databases">
        <authorList>
            <person name="Varghese N."/>
            <person name="Submissions S."/>
        </authorList>
    </citation>
    <scope>NUCLEOTIDE SEQUENCE [LARGE SCALE GENOMIC DNA]</scope>
    <source>
        <strain evidence="6">CGMCC 1.8946</strain>
    </source>
</reference>
<dbReference type="STRING" id="624147.SAMN04487970_100617"/>
<dbReference type="PROSITE" id="PS50297">
    <property type="entry name" value="ANK_REP_REGION"/>
    <property type="match status" value="1"/>
</dbReference>
<evidence type="ECO:0000313" key="6">
    <source>
        <dbReference type="Proteomes" id="UP000198601"/>
    </source>
</evidence>
<dbReference type="Proteomes" id="UP000198601">
    <property type="component" value="Unassembled WGS sequence"/>
</dbReference>
<evidence type="ECO:0000256" key="2">
    <source>
        <dbReference type="ARBA" id="ARBA00023043"/>
    </source>
</evidence>
<keyword evidence="1" id="KW-0677">Repeat</keyword>